<dbReference type="Proteomes" id="UP000001542">
    <property type="component" value="Unassembled WGS sequence"/>
</dbReference>
<protein>
    <submittedName>
        <fullName evidence="1">Uncharacterized protein</fullName>
    </submittedName>
</protein>
<name>A2DMG6_TRIV3</name>
<reference evidence="1" key="2">
    <citation type="journal article" date="2007" name="Science">
        <title>Draft genome sequence of the sexually transmitted pathogen Trichomonas vaginalis.</title>
        <authorList>
            <person name="Carlton J.M."/>
            <person name="Hirt R.P."/>
            <person name="Silva J.C."/>
            <person name="Delcher A.L."/>
            <person name="Schatz M."/>
            <person name="Zhao Q."/>
            <person name="Wortman J.R."/>
            <person name="Bidwell S.L."/>
            <person name="Alsmark U.C.M."/>
            <person name="Besteiro S."/>
            <person name="Sicheritz-Ponten T."/>
            <person name="Noel C.J."/>
            <person name="Dacks J.B."/>
            <person name="Foster P.G."/>
            <person name="Simillion C."/>
            <person name="Van de Peer Y."/>
            <person name="Miranda-Saavedra D."/>
            <person name="Barton G.J."/>
            <person name="Westrop G.D."/>
            <person name="Mueller S."/>
            <person name="Dessi D."/>
            <person name="Fiori P.L."/>
            <person name="Ren Q."/>
            <person name="Paulsen I."/>
            <person name="Zhang H."/>
            <person name="Bastida-Corcuera F.D."/>
            <person name="Simoes-Barbosa A."/>
            <person name="Brown M.T."/>
            <person name="Hayes R.D."/>
            <person name="Mukherjee M."/>
            <person name="Okumura C.Y."/>
            <person name="Schneider R."/>
            <person name="Smith A.J."/>
            <person name="Vanacova S."/>
            <person name="Villalvazo M."/>
            <person name="Haas B.J."/>
            <person name="Pertea M."/>
            <person name="Feldblyum T.V."/>
            <person name="Utterback T.R."/>
            <person name="Shu C.L."/>
            <person name="Osoegawa K."/>
            <person name="de Jong P.J."/>
            <person name="Hrdy I."/>
            <person name="Horvathova L."/>
            <person name="Zubacova Z."/>
            <person name="Dolezal P."/>
            <person name="Malik S.B."/>
            <person name="Logsdon J.M. Jr."/>
            <person name="Henze K."/>
            <person name="Gupta A."/>
            <person name="Wang C.C."/>
            <person name="Dunne R.L."/>
            <person name="Upcroft J.A."/>
            <person name="Upcroft P."/>
            <person name="White O."/>
            <person name="Salzberg S.L."/>
            <person name="Tang P."/>
            <person name="Chiu C.-H."/>
            <person name="Lee Y.-S."/>
            <person name="Embley T.M."/>
            <person name="Coombs G.H."/>
            <person name="Mottram J.C."/>
            <person name="Tachezy J."/>
            <person name="Fraser-Liggett C.M."/>
            <person name="Johnson P.J."/>
        </authorList>
    </citation>
    <scope>NUCLEOTIDE SEQUENCE [LARGE SCALE GENOMIC DNA]</scope>
    <source>
        <strain evidence="1">G3</strain>
    </source>
</reference>
<organism evidence="1 2">
    <name type="scientific">Trichomonas vaginalis (strain ATCC PRA-98 / G3)</name>
    <dbReference type="NCBI Taxonomy" id="412133"/>
    <lineage>
        <taxon>Eukaryota</taxon>
        <taxon>Metamonada</taxon>
        <taxon>Parabasalia</taxon>
        <taxon>Trichomonadida</taxon>
        <taxon>Trichomonadidae</taxon>
        <taxon>Trichomonas</taxon>
    </lineage>
</organism>
<keyword evidence="2" id="KW-1185">Reference proteome</keyword>
<dbReference type="AlphaFoldDB" id="A2DMG6"/>
<sequence>MSFLPNFEFGILYFDFLLHKSIDDWKRYFSNQPPTPYSDGKNLFTKTFSTGSFFITDCKFGDMKTTCIKVESEGMAYLGVSETEFNQCSSYEGSPCTYFESGSFFQYRVKGINRTITPGVSNGIQTGIIARENSQDLNTVEETSASGHHSETAGSVLCNWYGNISYISVNVSKCKSLFNVGYLIFNDASGISRTKFCYFTSNEASEICHWHLHSQHFISCSNYLNSSYTSPNATDPGFFNLGFSNASLSISNSVIKDNSGKALLYSNPDNCSIIVDRCHLDNPKIEKVAYSQGNIQFMNKNFIYILNVPYKNCIFTDIKYKTIYVNKLCRCDSNFIYYFAFLSK</sequence>
<dbReference type="KEGG" id="tva:5463899"/>
<accession>A2DMG6</accession>
<dbReference type="EMBL" id="DS113219">
    <property type="protein sequence ID" value="EAY18393.1"/>
    <property type="molecule type" value="Genomic_DNA"/>
</dbReference>
<proteinExistence type="predicted"/>
<dbReference type="VEuPathDB" id="TrichDB:TVAGG3_0336880"/>
<dbReference type="InParanoid" id="A2DMG6"/>
<gene>
    <name evidence="1" type="ORF">TVAG_045950</name>
</gene>
<dbReference type="RefSeq" id="XP_001579379.1">
    <property type="nucleotide sequence ID" value="XM_001579329.1"/>
</dbReference>
<evidence type="ECO:0000313" key="1">
    <source>
        <dbReference type="EMBL" id="EAY18393.1"/>
    </source>
</evidence>
<evidence type="ECO:0000313" key="2">
    <source>
        <dbReference type="Proteomes" id="UP000001542"/>
    </source>
</evidence>
<dbReference type="VEuPathDB" id="TrichDB:TVAG_045950"/>
<reference evidence="1" key="1">
    <citation type="submission" date="2006-10" db="EMBL/GenBank/DDBJ databases">
        <authorList>
            <person name="Amadeo P."/>
            <person name="Zhao Q."/>
            <person name="Wortman J."/>
            <person name="Fraser-Liggett C."/>
            <person name="Carlton J."/>
        </authorList>
    </citation>
    <scope>NUCLEOTIDE SEQUENCE</scope>
    <source>
        <strain evidence="1">G3</strain>
    </source>
</reference>